<reference evidence="10 11" key="1">
    <citation type="submission" date="2017-09" db="EMBL/GenBank/DDBJ databases">
        <title>Depth-based differentiation of microbial function through sediment-hosted aquifers and enrichment of novel symbionts in the deep terrestrial subsurface.</title>
        <authorList>
            <person name="Probst A.J."/>
            <person name="Ladd B."/>
            <person name="Jarett J.K."/>
            <person name="Geller-Mcgrath D.E."/>
            <person name="Sieber C.M."/>
            <person name="Emerson J.B."/>
            <person name="Anantharaman K."/>
            <person name="Thomas B.C."/>
            <person name="Malmstrom R."/>
            <person name="Stieglmeier M."/>
            <person name="Klingl A."/>
            <person name="Woyke T."/>
            <person name="Ryan C.M."/>
            <person name="Banfield J.F."/>
        </authorList>
    </citation>
    <scope>NUCLEOTIDE SEQUENCE [LARGE SCALE GENOMIC DNA]</scope>
    <source>
        <strain evidence="10">CG11_big_fil_rev_8_21_14_0_20_36_20</strain>
    </source>
</reference>
<evidence type="ECO:0000256" key="2">
    <source>
        <dbReference type="ARBA" id="ARBA00012438"/>
    </source>
</evidence>
<dbReference type="Gene3D" id="3.30.565.10">
    <property type="entry name" value="Histidine kinase-like ATPase, C-terminal domain"/>
    <property type="match status" value="1"/>
</dbReference>
<dbReference type="AlphaFoldDB" id="A0A2H0NDI8"/>
<dbReference type="Pfam" id="PF02518">
    <property type="entry name" value="HATPase_c"/>
    <property type="match status" value="1"/>
</dbReference>
<evidence type="ECO:0000259" key="8">
    <source>
        <dbReference type="PROSITE" id="PS50109"/>
    </source>
</evidence>
<dbReference type="PROSITE" id="PS50894">
    <property type="entry name" value="HPT"/>
    <property type="match status" value="1"/>
</dbReference>
<dbReference type="PANTHER" id="PTHR43395:SF10">
    <property type="entry name" value="CHEMOTAXIS PROTEIN CHEA"/>
    <property type="match status" value="1"/>
</dbReference>
<evidence type="ECO:0000256" key="7">
    <source>
        <dbReference type="PROSITE-ProRule" id="PRU00110"/>
    </source>
</evidence>
<comment type="caution">
    <text evidence="10">The sequence shown here is derived from an EMBL/GenBank/DDBJ whole genome shotgun (WGS) entry which is preliminary data.</text>
</comment>
<evidence type="ECO:0000313" key="10">
    <source>
        <dbReference type="EMBL" id="PIR06958.1"/>
    </source>
</evidence>
<evidence type="ECO:0000256" key="1">
    <source>
        <dbReference type="ARBA" id="ARBA00000085"/>
    </source>
</evidence>
<feature type="domain" description="HPt" evidence="9">
    <location>
        <begin position="1"/>
        <end position="103"/>
    </location>
</feature>
<keyword evidence="4" id="KW-0808">Transferase</keyword>
<dbReference type="PANTHER" id="PTHR43395">
    <property type="entry name" value="SENSOR HISTIDINE KINASE CHEA"/>
    <property type="match status" value="1"/>
</dbReference>
<evidence type="ECO:0000259" key="9">
    <source>
        <dbReference type="PROSITE" id="PS50894"/>
    </source>
</evidence>
<dbReference type="SUPFAM" id="SSF55874">
    <property type="entry name" value="ATPase domain of HSP90 chaperone/DNA topoisomerase II/histidine kinase"/>
    <property type="match status" value="1"/>
</dbReference>
<evidence type="ECO:0000256" key="5">
    <source>
        <dbReference type="ARBA" id="ARBA00022741"/>
    </source>
</evidence>
<dbReference type="EC" id="2.7.13.3" evidence="2"/>
<name>A0A2H0NDI8_9BACT</name>
<keyword evidence="3 7" id="KW-0597">Phosphoprotein</keyword>
<evidence type="ECO:0000313" key="11">
    <source>
        <dbReference type="Proteomes" id="UP000230564"/>
    </source>
</evidence>
<dbReference type="InterPro" id="IPR051315">
    <property type="entry name" value="Bact_Chemotaxis_CheA"/>
</dbReference>
<dbReference type="InterPro" id="IPR003594">
    <property type="entry name" value="HATPase_dom"/>
</dbReference>
<dbReference type="Proteomes" id="UP000230564">
    <property type="component" value="Unassembled WGS sequence"/>
</dbReference>
<dbReference type="InterPro" id="IPR005467">
    <property type="entry name" value="His_kinase_dom"/>
</dbReference>
<protein>
    <recommendedName>
        <fullName evidence="2">histidine kinase</fullName>
        <ecNumber evidence="2">2.7.13.3</ecNumber>
    </recommendedName>
</protein>
<dbReference type="GO" id="GO:0004673">
    <property type="term" value="F:protein histidine kinase activity"/>
    <property type="evidence" value="ECO:0007669"/>
    <property type="project" value="UniProtKB-EC"/>
</dbReference>
<dbReference type="SMART" id="SM00387">
    <property type="entry name" value="HATPase_c"/>
    <property type="match status" value="1"/>
</dbReference>
<organism evidence="10 11">
    <name type="scientific">Candidatus Komeilibacteria bacterium CG11_big_fil_rev_8_21_14_0_20_36_20</name>
    <dbReference type="NCBI Taxonomy" id="1974477"/>
    <lineage>
        <taxon>Bacteria</taxon>
        <taxon>Candidatus Komeiliibacteriota</taxon>
    </lineage>
</organism>
<feature type="modified residue" description="Phosphohistidine" evidence="7">
    <location>
        <position position="46"/>
    </location>
</feature>
<dbReference type="PROSITE" id="PS50109">
    <property type="entry name" value="HIS_KIN"/>
    <property type="match status" value="1"/>
</dbReference>
<dbReference type="SMART" id="SM00073">
    <property type="entry name" value="HPT"/>
    <property type="match status" value="1"/>
</dbReference>
<dbReference type="InterPro" id="IPR036061">
    <property type="entry name" value="CheW-like_dom_sf"/>
</dbReference>
<gene>
    <name evidence="10" type="ORF">COV55_00855</name>
</gene>
<dbReference type="GO" id="GO:0006935">
    <property type="term" value="P:chemotaxis"/>
    <property type="evidence" value="ECO:0007669"/>
    <property type="project" value="InterPro"/>
</dbReference>
<dbReference type="PRINTS" id="PR00344">
    <property type="entry name" value="BCTRLSENSOR"/>
</dbReference>
<keyword evidence="6" id="KW-0418">Kinase</keyword>
<dbReference type="GO" id="GO:0000160">
    <property type="term" value="P:phosphorelay signal transduction system"/>
    <property type="evidence" value="ECO:0007669"/>
    <property type="project" value="InterPro"/>
</dbReference>
<dbReference type="InterPro" id="IPR036890">
    <property type="entry name" value="HATPase_C_sf"/>
</dbReference>
<dbReference type="InterPro" id="IPR008207">
    <property type="entry name" value="Sig_transdc_His_kin_Hpt_dom"/>
</dbReference>
<dbReference type="SUPFAM" id="SSF47226">
    <property type="entry name" value="Histidine-containing phosphotransfer domain, HPT domain"/>
    <property type="match status" value="1"/>
</dbReference>
<evidence type="ECO:0000256" key="3">
    <source>
        <dbReference type="ARBA" id="ARBA00022553"/>
    </source>
</evidence>
<dbReference type="SUPFAM" id="SSF50341">
    <property type="entry name" value="CheW-like"/>
    <property type="match status" value="1"/>
</dbReference>
<dbReference type="Pfam" id="PF01627">
    <property type="entry name" value="Hpt"/>
    <property type="match status" value="1"/>
</dbReference>
<evidence type="ECO:0000256" key="4">
    <source>
        <dbReference type="ARBA" id="ARBA00022679"/>
    </source>
</evidence>
<dbReference type="Gene3D" id="1.20.120.160">
    <property type="entry name" value="HPT domain"/>
    <property type="match status" value="1"/>
</dbReference>
<dbReference type="InterPro" id="IPR036641">
    <property type="entry name" value="HPT_dom_sf"/>
</dbReference>
<keyword evidence="5" id="KW-0547">Nucleotide-binding</keyword>
<dbReference type="InterPro" id="IPR004358">
    <property type="entry name" value="Sig_transdc_His_kin-like_C"/>
</dbReference>
<evidence type="ECO:0000256" key="6">
    <source>
        <dbReference type="ARBA" id="ARBA00022777"/>
    </source>
</evidence>
<dbReference type="EMBL" id="PCWQ01000007">
    <property type="protein sequence ID" value="PIR06958.1"/>
    <property type="molecule type" value="Genomic_DNA"/>
</dbReference>
<sequence length="520" mass="59099">MISEKYKDFYVATASKQLKKLADLFISLEKETQNRDIIEDILRLIHSMKGASATMGYKKTVILLHSIEDVFSAAYRQELSVNQKIMDTFFDYLEVLQSNFKSIKNKGQEINLTKYSSFLNRFLKQVEKKSKGSRQGAGSKKSSMSYSWYTPTEITLSTYNLNTLHNLLDDLLINIMGAKGLAKEIGDTKILSSYMEIDRIVINLKRELEKMRIVSLSQIFSSLPYLVRDIANKEGKNVELVIRDNDLSLDKAIIDELVEIVIQLLTNAVVHGISSQQKDGRIIIEASLQNDQIQVEVSDNGRGIDWKKITEMAVAKKIITRSGLKKLSDSEIRNLIFTPRVSSDKNIGLSAGRGIGLSVVKQKVKELDGEVKFETSRNKGTKFIIDFPLPLSVFRSLCFHFGDFILALPLSCIDKIVKLKKVTDLSKDKFFTYQKSKYKLIPFFKFFMEKDFSALCKYVALMKGDRQHDQWSLPIYSNIKESELVMKRTPQVLRGNKYIKGVAVSSKGQPVLVLDISKLA</sequence>
<dbReference type="FunFam" id="3.30.565.10:FF:000016">
    <property type="entry name" value="Chemotaxis protein CheA, putative"/>
    <property type="match status" value="1"/>
</dbReference>
<proteinExistence type="predicted"/>
<feature type="domain" description="Histidine kinase" evidence="8">
    <location>
        <begin position="196"/>
        <end position="391"/>
    </location>
</feature>
<accession>A0A2H0NDI8</accession>
<comment type="catalytic activity">
    <reaction evidence="1">
        <text>ATP + protein L-histidine = ADP + protein N-phospho-L-histidine.</text>
        <dbReference type="EC" id="2.7.13.3"/>
    </reaction>
</comment>